<evidence type="ECO:0000256" key="1">
    <source>
        <dbReference type="SAM" id="Phobius"/>
    </source>
</evidence>
<dbReference type="OrthoDB" id="10006743at2"/>
<keyword evidence="1" id="KW-0472">Membrane</keyword>
<keyword evidence="1" id="KW-1133">Transmembrane helix</keyword>
<evidence type="ECO:0000313" key="2">
    <source>
        <dbReference type="EMBL" id="EPF81683.1"/>
    </source>
</evidence>
<organism evidence="2 3">
    <name type="scientific">Acinetobacter rudis CIP 110305</name>
    <dbReference type="NCBI Taxonomy" id="421052"/>
    <lineage>
        <taxon>Bacteria</taxon>
        <taxon>Pseudomonadati</taxon>
        <taxon>Pseudomonadota</taxon>
        <taxon>Gammaproteobacteria</taxon>
        <taxon>Moraxellales</taxon>
        <taxon>Moraxellaceae</taxon>
        <taxon>Acinetobacter</taxon>
    </lineage>
</organism>
<dbReference type="RefSeq" id="WP_016654469.1">
    <property type="nucleotide sequence ID" value="NZ_KE340348.1"/>
</dbReference>
<name>S3NTD0_9GAMM</name>
<sequence>MPSHIFMHILPWLISAIGLMFFILWLILSVFFTFPYIYTLNTVYICWAIGATIVISIYGLLLYMNGWRSTLKNFWASLGMVGIVWLSISSVLFYLSWLSLVFTPAQQATVQVLAQYYGGGRNGCIKWDVRLQTGEALRPFCTNHSIQMHPVATYAPVTIKRNWLVTEVNYSAAS</sequence>
<dbReference type="PATRIC" id="fig|421052.3.peg.13"/>
<dbReference type="AlphaFoldDB" id="S3NTD0"/>
<gene>
    <name evidence="2" type="ORF">F945_00013</name>
</gene>
<accession>S3NTD0</accession>
<keyword evidence="3" id="KW-1185">Reference proteome</keyword>
<dbReference type="EMBL" id="ATGI01000001">
    <property type="protein sequence ID" value="EPF81683.1"/>
    <property type="molecule type" value="Genomic_DNA"/>
</dbReference>
<dbReference type="HOGENOM" id="CLU_1536815_0_0_6"/>
<evidence type="ECO:0000313" key="3">
    <source>
        <dbReference type="Proteomes" id="UP000014568"/>
    </source>
</evidence>
<dbReference type="Proteomes" id="UP000014568">
    <property type="component" value="Unassembled WGS sequence"/>
</dbReference>
<comment type="caution">
    <text evidence="2">The sequence shown here is derived from an EMBL/GenBank/DDBJ whole genome shotgun (WGS) entry which is preliminary data.</text>
</comment>
<feature type="transmembrane region" description="Helical" evidence="1">
    <location>
        <begin position="12"/>
        <end position="36"/>
    </location>
</feature>
<feature type="transmembrane region" description="Helical" evidence="1">
    <location>
        <begin position="75"/>
        <end position="97"/>
    </location>
</feature>
<feature type="transmembrane region" description="Helical" evidence="1">
    <location>
        <begin position="42"/>
        <end position="63"/>
    </location>
</feature>
<reference evidence="2 3" key="1">
    <citation type="submission" date="2013-06" db="EMBL/GenBank/DDBJ databases">
        <title>The Genome Sequence of Acinetobacter rudis CIP 110305.</title>
        <authorList>
            <consortium name="The Broad Institute Genome Sequencing Platform"/>
            <consortium name="The Broad Institute Genome Sequencing Center for Infectious Disease"/>
            <person name="Cerqueira G."/>
            <person name="Feldgarden M."/>
            <person name="Courvalin P."/>
            <person name="Perichon B."/>
            <person name="Grillot-Courvalin C."/>
            <person name="Clermont D."/>
            <person name="Rocha E."/>
            <person name="Yoon E.-J."/>
            <person name="Nemec A."/>
            <person name="Young S.K."/>
            <person name="Zeng Q."/>
            <person name="Gargeya S."/>
            <person name="Fitzgerald M."/>
            <person name="Abouelleil A."/>
            <person name="Alvarado L."/>
            <person name="Berlin A.M."/>
            <person name="Chapman S.B."/>
            <person name="Dewar J."/>
            <person name="Goldberg J."/>
            <person name="Griggs A."/>
            <person name="Gujja S."/>
            <person name="Hansen M."/>
            <person name="Howarth C."/>
            <person name="Imamovic A."/>
            <person name="Larimer J."/>
            <person name="McCowan C."/>
            <person name="Murphy C."/>
            <person name="Pearson M."/>
            <person name="Priest M."/>
            <person name="Roberts A."/>
            <person name="Saif S."/>
            <person name="Shea T."/>
            <person name="Sykes S."/>
            <person name="Wortman J."/>
            <person name="Nusbaum C."/>
            <person name="Birren B."/>
        </authorList>
    </citation>
    <scope>NUCLEOTIDE SEQUENCE [LARGE SCALE GENOMIC DNA]</scope>
    <source>
        <strain evidence="2 3">CIP 110305</strain>
    </source>
</reference>
<dbReference type="STRING" id="632955.GCA_000829675_00582"/>
<keyword evidence="1" id="KW-0812">Transmembrane</keyword>
<protein>
    <submittedName>
        <fullName evidence="2">Uncharacterized protein</fullName>
    </submittedName>
</protein>
<proteinExistence type="predicted"/>